<dbReference type="NCBIfam" id="TIGR00697">
    <property type="entry name" value="queuosine precursor transporter"/>
    <property type="match status" value="1"/>
</dbReference>
<feature type="transmembrane region" description="Helical" evidence="1">
    <location>
        <begin position="189"/>
        <end position="208"/>
    </location>
</feature>
<keyword evidence="1" id="KW-0812">Transmembrane</keyword>
<keyword evidence="3" id="KW-1185">Reference proteome</keyword>
<keyword evidence="1" id="KW-0472">Membrane</keyword>
<evidence type="ECO:0000256" key="1">
    <source>
        <dbReference type="HAMAP-Rule" id="MF_02088"/>
    </source>
</evidence>
<dbReference type="HAMAP" id="MF_02088">
    <property type="entry name" value="Q_prec_transport"/>
    <property type="match status" value="1"/>
</dbReference>
<dbReference type="Proteomes" id="UP000011575">
    <property type="component" value="Unassembled WGS sequence"/>
</dbReference>
<comment type="subcellular location">
    <subcellularLocation>
        <location evidence="1">Cell membrane</location>
        <topology evidence="1">Multi-pass membrane protein</topology>
    </subcellularLocation>
</comment>
<feature type="transmembrane region" description="Helical" evidence="1">
    <location>
        <begin position="33"/>
        <end position="53"/>
    </location>
</feature>
<comment type="similarity">
    <text evidence="1">Belongs to the vitamin uptake transporter (VUT/ECF) (TC 2.A.88) family. Q precursor transporter subfamily.</text>
</comment>
<comment type="caution">
    <text evidence="2">The sequence shown here is derived from an EMBL/GenBank/DDBJ whole genome shotgun (WGS) entry which is preliminary data.</text>
</comment>
<keyword evidence="1" id="KW-1133">Transmembrane helix</keyword>
<dbReference type="InterPro" id="IPR003744">
    <property type="entry name" value="YhhQ"/>
</dbReference>
<dbReference type="AlphaFoldDB" id="M0PJA8"/>
<gene>
    <name evidence="2" type="ORF">C461_01512</name>
</gene>
<sequence>MQAGPTATTRPMSKRAVAGTDGPFATDPLDRTAVAAVGLITLFVVALATAQVTAAKVIALPLPFGLPVVGPEITLPGAALAYALTFLASDCYAELYGRRATQVVVNVAFLANFLVLALVWSTLAAPGIDPEVAAAFDTALGPATNVVAGSLLAYLVSQNWDVFVFHAIRDRTGRSMLWLRNIASTATSQALDTAIFVGVAFFAAPTLLGVGDPLPPAVLLSLGLGQYLLKLAIAVLDTPIVYLVVGAVRRE</sequence>
<feature type="transmembrane region" description="Helical" evidence="1">
    <location>
        <begin position="104"/>
        <end position="126"/>
    </location>
</feature>
<name>M0PJA8_9EURY</name>
<comment type="function">
    <text evidence="1">Involved in the import of queuosine (Q) precursors, required for Q precursor salvage.</text>
</comment>
<organism evidence="2 3">
    <name type="scientific">Halorubrum aidingense JCM 13560</name>
    <dbReference type="NCBI Taxonomy" id="1230454"/>
    <lineage>
        <taxon>Archaea</taxon>
        <taxon>Methanobacteriati</taxon>
        <taxon>Methanobacteriota</taxon>
        <taxon>Stenosarchaea group</taxon>
        <taxon>Halobacteria</taxon>
        <taxon>Halobacteriales</taxon>
        <taxon>Haloferacaceae</taxon>
        <taxon>Halorubrum</taxon>
    </lineage>
</organism>
<accession>M0PJA8</accession>
<evidence type="ECO:0000313" key="3">
    <source>
        <dbReference type="Proteomes" id="UP000011575"/>
    </source>
</evidence>
<dbReference type="PANTHER" id="PTHR34300">
    <property type="entry name" value="QUEUOSINE PRECURSOR TRANSPORTER-RELATED"/>
    <property type="match status" value="1"/>
</dbReference>
<evidence type="ECO:0000313" key="2">
    <source>
        <dbReference type="EMBL" id="EMA70117.1"/>
    </source>
</evidence>
<reference evidence="2 3" key="1">
    <citation type="journal article" date="2014" name="PLoS Genet.">
        <title>Phylogenetically driven sequencing of extremely halophilic archaea reveals strategies for static and dynamic osmo-response.</title>
        <authorList>
            <person name="Becker E.A."/>
            <person name="Seitzer P.M."/>
            <person name="Tritt A."/>
            <person name="Larsen D."/>
            <person name="Krusor M."/>
            <person name="Yao A.I."/>
            <person name="Wu D."/>
            <person name="Madern D."/>
            <person name="Eisen J.A."/>
            <person name="Darling A.E."/>
            <person name="Facciotti M.T."/>
        </authorList>
    </citation>
    <scope>NUCLEOTIDE SEQUENCE [LARGE SCALE GENOMIC DNA]</scope>
    <source>
        <strain evidence="2 3">JCM 13560</strain>
    </source>
</reference>
<feature type="transmembrane region" description="Helical" evidence="1">
    <location>
        <begin position="146"/>
        <end position="168"/>
    </location>
</feature>
<dbReference type="PANTHER" id="PTHR34300:SF2">
    <property type="entry name" value="QUEUOSINE PRECURSOR TRANSPORTER-RELATED"/>
    <property type="match status" value="1"/>
</dbReference>
<feature type="transmembrane region" description="Helical" evidence="1">
    <location>
        <begin position="228"/>
        <end position="248"/>
    </location>
</feature>
<dbReference type="GO" id="GO:0022857">
    <property type="term" value="F:transmembrane transporter activity"/>
    <property type="evidence" value="ECO:0007669"/>
    <property type="project" value="UniProtKB-UniRule"/>
</dbReference>
<keyword evidence="1" id="KW-0813">Transport</keyword>
<dbReference type="EMBL" id="AOJI01000011">
    <property type="protein sequence ID" value="EMA70117.1"/>
    <property type="molecule type" value="Genomic_DNA"/>
</dbReference>
<dbReference type="PATRIC" id="fig|1230454.4.peg.311"/>
<dbReference type="Pfam" id="PF02592">
    <property type="entry name" value="Vut_1"/>
    <property type="match status" value="1"/>
</dbReference>
<keyword evidence="1" id="KW-1003">Cell membrane</keyword>
<protein>
    <recommendedName>
        <fullName evidence="1">Probable queuosine precursor transporter</fullName>
        <shortName evidence="1">Q precursor transporter</shortName>
    </recommendedName>
</protein>
<feature type="transmembrane region" description="Helical" evidence="1">
    <location>
        <begin position="73"/>
        <end position="92"/>
    </location>
</feature>
<dbReference type="GO" id="GO:0005886">
    <property type="term" value="C:plasma membrane"/>
    <property type="evidence" value="ECO:0007669"/>
    <property type="project" value="UniProtKB-SubCell"/>
</dbReference>
<proteinExistence type="inferred from homology"/>